<accession>A0A9D1GG87</accession>
<dbReference type="Gene3D" id="3.40.50.1820">
    <property type="entry name" value="alpha/beta hydrolase"/>
    <property type="match status" value="1"/>
</dbReference>
<dbReference type="GO" id="GO:0016787">
    <property type="term" value="F:hydrolase activity"/>
    <property type="evidence" value="ECO:0007669"/>
    <property type="project" value="UniProtKB-KW"/>
</dbReference>
<proteinExistence type="predicted"/>
<dbReference type="Proteomes" id="UP000886860">
    <property type="component" value="Unassembled WGS sequence"/>
</dbReference>
<dbReference type="PANTHER" id="PTHR48098">
    <property type="entry name" value="ENTEROCHELIN ESTERASE-RELATED"/>
    <property type="match status" value="1"/>
</dbReference>
<evidence type="ECO:0000313" key="2">
    <source>
        <dbReference type="Proteomes" id="UP000886860"/>
    </source>
</evidence>
<comment type="caution">
    <text evidence="1">The sequence shown here is derived from an EMBL/GenBank/DDBJ whole genome shotgun (WGS) entry which is preliminary data.</text>
</comment>
<dbReference type="SUPFAM" id="SSF53474">
    <property type="entry name" value="alpha/beta-Hydrolases"/>
    <property type="match status" value="1"/>
</dbReference>
<dbReference type="InterPro" id="IPR050583">
    <property type="entry name" value="Mycobacterial_A85_antigen"/>
</dbReference>
<dbReference type="InterPro" id="IPR000801">
    <property type="entry name" value="Esterase-like"/>
</dbReference>
<dbReference type="Pfam" id="PF00756">
    <property type="entry name" value="Esterase"/>
    <property type="match status" value="1"/>
</dbReference>
<dbReference type="EMBL" id="DVKS01000008">
    <property type="protein sequence ID" value="HIT40547.1"/>
    <property type="molecule type" value="Genomic_DNA"/>
</dbReference>
<keyword evidence="1" id="KW-0378">Hydrolase</keyword>
<dbReference type="AlphaFoldDB" id="A0A9D1GG87"/>
<sequence>MIEKWNITIPELTGDTQRGVYVYLPESLKYDSGRRCPVLYMFDGHNVFFDSDATYGKSWGMKEYMDYTQTQVIIAAVECSHSPDHGRLKEYSPYTFSDPDCGAICGCGRITMEWMTKTFKPLIDSRYPTLPDRKNTYIAGSSMGGLMSLYAVLEYNHVYSRAAALSPSLWTSPSQVDRLIRQAHIADDTVIYMDYGSQEFKSGRNMERIFNRTVEQLLNRRIYLTSRIVPEGRHCEASWEKQLPFMMHTLTYQI</sequence>
<dbReference type="PANTHER" id="PTHR48098:SF6">
    <property type="entry name" value="FERRI-BACILLIBACTIN ESTERASE BESA"/>
    <property type="match status" value="1"/>
</dbReference>
<reference evidence="1" key="1">
    <citation type="submission" date="2020-10" db="EMBL/GenBank/DDBJ databases">
        <authorList>
            <person name="Gilroy R."/>
        </authorList>
    </citation>
    <scope>NUCLEOTIDE SEQUENCE</scope>
    <source>
        <strain evidence="1">CHK123-3438</strain>
    </source>
</reference>
<dbReference type="InterPro" id="IPR029058">
    <property type="entry name" value="AB_hydrolase_fold"/>
</dbReference>
<organism evidence="1 2">
    <name type="scientific">Candidatus Caccovicinus merdipullorum</name>
    <dbReference type="NCBI Taxonomy" id="2840724"/>
    <lineage>
        <taxon>Bacteria</taxon>
        <taxon>Bacillati</taxon>
        <taxon>Bacillota</taxon>
        <taxon>Clostridia</taxon>
        <taxon>Eubacteriales</taxon>
        <taxon>Candidatus Caccovicinus</taxon>
    </lineage>
</organism>
<name>A0A9D1GG87_9FIRM</name>
<protein>
    <submittedName>
        <fullName evidence="1">Alpha/beta hydrolase</fullName>
    </submittedName>
</protein>
<evidence type="ECO:0000313" key="1">
    <source>
        <dbReference type="EMBL" id="HIT40547.1"/>
    </source>
</evidence>
<gene>
    <name evidence="1" type="ORF">IAB60_00350</name>
</gene>
<reference evidence="1" key="2">
    <citation type="journal article" date="2021" name="PeerJ">
        <title>Extensive microbial diversity within the chicken gut microbiome revealed by metagenomics and culture.</title>
        <authorList>
            <person name="Gilroy R."/>
            <person name="Ravi A."/>
            <person name="Getino M."/>
            <person name="Pursley I."/>
            <person name="Horton D.L."/>
            <person name="Alikhan N.F."/>
            <person name="Baker D."/>
            <person name="Gharbi K."/>
            <person name="Hall N."/>
            <person name="Watson M."/>
            <person name="Adriaenssens E.M."/>
            <person name="Foster-Nyarko E."/>
            <person name="Jarju S."/>
            <person name="Secka A."/>
            <person name="Antonio M."/>
            <person name="Oren A."/>
            <person name="Chaudhuri R.R."/>
            <person name="La Ragione R."/>
            <person name="Hildebrand F."/>
            <person name="Pallen M.J."/>
        </authorList>
    </citation>
    <scope>NUCLEOTIDE SEQUENCE</scope>
    <source>
        <strain evidence="1">CHK123-3438</strain>
    </source>
</reference>